<dbReference type="EMBL" id="JAAKFY010000015">
    <property type="protein sequence ID" value="KAF3845564.1"/>
    <property type="molecule type" value="Genomic_DNA"/>
</dbReference>
<evidence type="ECO:0000256" key="1">
    <source>
        <dbReference type="ARBA" id="ARBA00010322"/>
    </source>
</evidence>
<dbReference type="OrthoDB" id="548867at2759"/>
<organism evidence="4 5">
    <name type="scientific">Dissostichus mawsoni</name>
    <name type="common">Antarctic cod</name>
    <dbReference type="NCBI Taxonomy" id="36200"/>
    <lineage>
        <taxon>Eukaryota</taxon>
        <taxon>Metazoa</taxon>
        <taxon>Chordata</taxon>
        <taxon>Craniata</taxon>
        <taxon>Vertebrata</taxon>
        <taxon>Euteleostomi</taxon>
        <taxon>Actinopterygii</taxon>
        <taxon>Neopterygii</taxon>
        <taxon>Teleostei</taxon>
        <taxon>Neoteleostei</taxon>
        <taxon>Acanthomorphata</taxon>
        <taxon>Eupercaria</taxon>
        <taxon>Perciformes</taxon>
        <taxon>Notothenioidei</taxon>
        <taxon>Nototheniidae</taxon>
        <taxon>Dissostichus</taxon>
    </lineage>
</organism>
<dbReference type="InterPro" id="IPR027417">
    <property type="entry name" value="P-loop_NTPase"/>
</dbReference>
<comment type="similarity">
    <text evidence="1">Belongs to the AFG1 ATPase family.</text>
</comment>
<dbReference type="Proteomes" id="UP000518266">
    <property type="component" value="Unassembled WGS sequence"/>
</dbReference>
<dbReference type="GO" id="GO:0005524">
    <property type="term" value="F:ATP binding"/>
    <property type="evidence" value="ECO:0007669"/>
    <property type="project" value="UniProtKB-KW"/>
</dbReference>
<comment type="caution">
    <text evidence="4">The sequence shown here is derived from an EMBL/GenBank/DDBJ whole genome shotgun (WGS) entry which is preliminary data.</text>
</comment>
<keyword evidence="3" id="KW-0067">ATP-binding</keyword>
<dbReference type="Gene3D" id="3.40.50.300">
    <property type="entry name" value="P-loop containing nucleotide triphosphate hydrolases"/>
    <property type="match status" value="1"/>
</dbReference>
<evidence type="ECO:0000313" key="4">
    <source>
        <dbReference type="EMBL" id="KAF3845564.1"/>
    </source>
</evidence>
<dbReference type="PANTHER" id="PTHR12169:SF6">
    <property type="entry name" value="AFG1-LIKE ATPASE"/>
    <property type="match status" value="1"/>
</dbReference>
<sequence>MKEFGLLDAGRQIIEPPENCCDDRNPYEDFGEYEELMELKSPRSMEILSTVGGVGARADWLIAEQVFAVQRAAEFLQEAQHVVDAVHHREAEQVLLPVKPLGEKREDGFLQEGAVDAALHGLLEHHGGSVRTKVIRQLEDLLPVQRGAMQHLAEQHHNTKAAMRRKKRMMKRMMKRRRILACLRGSAGEVTQWSSAQQVLDERPRGPQDLYRGPLDHYTSIIREGVLKEDEHQRALFTKPEAPNGYYIYGDVGTGKTMVMDMFYSHVETEKKKRVHFHGFMLDVHKRIHRLKQSMPKRKAGKMSKSYDPIAPIAEEISEEAALLCFDEFQVTDIADAMILKQLFENLFLKGVVVVATSNQVLPNSPPGFGDRLSPEEPTVRWKTLLPPLGASDYLEVSRLFDTLFIRNVPLLTLNKKAQARRLITLVDALYDHKVRVVILADHPLEELFVLDGEHGHDESNILMDDLGLQREMFAFQRTVSRLTEMQTEEYWIQGDRSAKSKRAQ</sequence>
<evidence type="ECO:0008006" key="6">
    <source>
        <dbReference type="Google" id="ProtNLM"/>
    </source>
</evidence>
<gene>
    <name evidence="4" type="ORF">F7725_008727</name>
</gene>
<keyword evidence="5" id="KW-1185">Reference proteome</keyword>
<evidence type="ECO:0000256" key="2">
    <source>
        <dbReference type="ARBA" id="ARBA00022741"/>
    </source>
</evidence>
<dbReference type="GO" id="GO:0016887">
    <property type="term" value="F:ATP hydrolysis activity"/>
    <property type="evidence" value="ECO:0007669"/>
    <property type="project" value="InterPro"/>
</dbReference>
<protein>
    <recommendedName>
        <fullName evidence="6">AFG1-like ATPase</fullName>
    </recommendedName>
</protein>
<dbReference type="SUPFAM" id="SSF52540">
    <property type="entry name" value="P-loop containing nucleoside triphosphate hydrolases"/>
    <property type="match status" value="1"/>
</dbReference>
<evidence type="ECO:0000256" key="3">
    <source>
        <dbReference type="ARBA" id="ARBA00022840"/>
    </source>
</evidence>
<proteinExistence type="inferred from homology"/>
<dbReference type="Pfam" id="PF03969">
    <property type="entry name" value="AFG1_ATPase"/>
    <property type="match status" value="2"/>
</dbReference>
<dbReference type="NCBIfam" id="NF040713">
    <property type="entry name" value="ZapE"/>
    <property type="match status" value="1"/>
</dbReference>
<evidence type="ECO:0000313" key="5">
    <source>
        <dbReference type="Proteomes" id="UP000518266"/>
    </source>
</evidence>
<dbReference type="InterPro" id="IPR005654">
    <property type="entry name" value="ATPase_AFG1-like"/>
</dbReference>
<keyword evidence="2" id="KW-0547">Nucleotide-binding</keyword>
<accession>A0A7J5Y7Z5</accession>
<reference evidence="4 5" key="1">
    <citation type="submission" date="2020-03" db="EMBL/GenBank/DDBJ databases">
        <title>Dissostichus mawsoni Genome sequencing and assembly.</title>
        <authorList>
            <person name="Park H."/>
        </authorList>
    </citation>
    <scope>NUCLEOTIDE SEQUENCE [LARGE SCALE GENOMIC DNA]</scope>
    <source>
        <strain evidence="4">DM0001</strain>
        <tissue evidence="4">Muscle</tissue>
    </source>
</reference>
<dbReference type="PANTHER" id="PTHR12169">
    <property type="entry name" value="ATPASE N2B"/>
    <property type="match status" value="1"/>
</dbReference>
<dbReference type="GO" id="GO:0005739">
    <property type="term" value="C:mitochondrion"/>
    <property type="evidence" value="ECO:0007669"/>
    <property type="project" value="TreeGrafter"/>
</dbReference>
<name>A0A7J5Y7Z5_DISMA</name>
<dbReference type="AlphaFoldDB" id="A0A7J5Y7Z5"/>